<sequence length="82" mass="9137">MCCPLREWLDFPIDHMDGILEGNTRLAVRLAKCEVAQDGVEYCGHVVGLGKQSSAQLKHVTLARRNRTPLKKIVSSRTDISC</sequence>
<gene>
    <name evidence="1" type="ORF">TNIN_470251</name>
</gene>
<reference evidence="1" key="1">
    <citation type="submission" date="2020-08" db="EMBL/GenBank/DDBJ databases">
        <title>Multicomponent nature underlies the extraordinary mechanical properties of spider dragline silk.</title>
        <authorList>
            <person name="Kono N."/>
            <person name="Nakamura H."/>
            <person name="Mori M."/>
            <person name="Yoshida Y."/>
            <person name="Ohtoshi R."/>
            <person name="Malay A.D."/>
            <person name="Moran D.A.P."/>
            <person name="Tomita M."/>
            <person name="Numata K."/>
            <person name="Arakawa K."/>
        </authorList>
    </citation>
    <scope>NUCLEOTIDE SEQUENCE</scope>
</reference>
<evidence type="ECO:0000313" key="1">
    <source>
        <dbReference type="EMBL" id="GFY57159.1"/>
    </source>
</evidence>
<protein>
    <submittedName>
        <fullName evidence="1">Uncharacterized protein</fullName>
    </submittedName>
</protein>
<name>A0A8X6XPL9_9ARAC</name>
<comment type="caution">
    <text evidence="1">The sequence shown here is derived from an EMBL/GenBank/DDBJ whole genome shotgun (WGS) entry which is preliminary data.</text>
</comment>
<dbReference type="AlphaFoldDB" id="A0A8X6XPL9"/>
<evidence type="ECO:0000313" key="2">
    <source>
        <dbReference type="Proteomes" id="UP000886998"/>
    </source>
</evidence>
<dbReference type="EMBL" id="BMAV01011365">
    <property type="protein sequence ID" value="GFY57159.1"/>
    <property type="molecule type" value="Genomic_DNA"/>
</dbReference>
<accession>A0A8X6XPL9</accession>
<proteinExistence type="predicted"/>
<dbReference type="Proteomes" id="UP000886998">
    <property type="component" value="Unassembled WGS sequence"/>
</dbReference>
<keyword evidence="2" id="KW-1185">Reference proteome</keyword>
<organism evidence="1 2">
    <name type="scientific">Trichonephila inaurata madagascariensis</name>
    <dbReference type="NCBI Taxonomy" id="2747483"/>
    <lineage>
        <taxon>Eukaryota</taxon>
        <taxon>Metazoa</taxon>
        <taxon>Ecdysozoa</taxon>
        <taxon>Arthropoda</taxon>
        <taxon>Chelicerata</taxon>
        <taxon>Arachnida</taxon>
        <taxon>Araneae</taxon>
        <taxon>Araneomorphae</taxon>
        <taxon>Entelegynae</taxon>
        <taxon>Araneoidea</taxon>
        <taxon>Nephilidae</taxon>
        <taxon>Trichonephila</taxon>
        <taxon>Trichonephila inaurata</taxon>
    </lineage>
</organism>